<dbReference type="EC" id="3.5.1.5" evidence="5 6"/>
<evidence type="ECO:0000256" key="2">
    <source>
        <dbReference type="ARBA" id="ARBA00022596"/>
    </source>
</evidence>
<evidence type="ECO:0000256" key="7">
    <source>
        <dbReference type="PIRSR" id="PIRSR611612-50"/>
    </source>
</evidence>
<evidence type="ECO:0000256" key="10">
    <source>
        <dbReference type="PROSITE-ProRule" id="PRU00700"/>
    </source>
</evidence>
<evidence type="ECO:0000259" key="13">
    <source>
        <dbReference type="PROSITE" id="PS51368"/>
    </source>
</evidence>
<evidence type="ECO:0000256" key="3">
    <source>
        <dbReference type="ARBA" id="ARBA00022723"/>
    </source>
</evidence>
<feature type="binding site" evidence="5 10">
    <location>
        <position position="219"/>
    </location>
    <ligand>
        <name>substrate</name>
    </ligand>
</feature>
<sequence>MAALSRQAYADMYGPTTGDRIRLADTALVIEIEKDYAIYGEEVKFGGGKVIRDGMGQSQRVRADVMDTVITNAVIVDHWGIVKADIGIKDGLIAAIGKAGNPDIQPGVTLAIGGATEIIAGEGMIVTPGGIDTHIHFICPQQIDEALMSGITTMLGGGTGPAVGTAATTCTPGAWHIHSMLMAADAFPMNLGFFGKGNVSQPRPLEEQIEAGAVGLKLHEDWGSTPAAIDNCLSVAERMDIQVALHSDTLNEAGFLESTLAAFKGRTIHTFHTEGAGGGHAPDIIAAVGQDNVLPSSTNPTRPYTVNTLDEHLDMLMVCHHLDPAIAEDVAFAESRIRRETIAAEDILHDLGAISMMSSDSQAMGRVGETITRTWQTAHKMKVQRGPLEGDTSRSDNARVKRYVAKYTINPAIAHGISHAVGSLEPGKIADIVLWRPAFFGVKPSMILKGGMIAASLMGDPNASIPTPQPVHYRPMFGAFGGGLRKSFTFVSQAAFDLGIARELGLAKTVIPVRGTRGLRKRDMVHNGATPHMEVDPETYEVRADGRLLVCEPARVLPLAQRYFLF</sequence>
<dbReference type="CDD" id="cd00375">
    <property type="entry name" value="Urease_alpha"/>
    <property type="match status" value="1"/>
</dbReference>
<evidence type="ECO:0000256" key="5">
    <source>
        <dbReference type="HAMAP-Rule" id="MF_01953"/>
    </source>
</evidence>
<accession>A0A7X3K8T5</accession>
<feature type="binding site" description="via carbamate group" evidence="5 8">
    <location>
        <position position="217"/>
    </location>
    <ligand>
        <name>Ni(2+)</name>
        <dbReference type="ChEBI" id="CHEBI:49786"/>
        <label>1</label>
    </ligand>
</feature>
<comment type="PTM">
    <text evidence="7">Carbamylation allows a single lysine to coordinate two nickel ions.</text>
</comment>
<evidence type="ECO:0000256" key="11">
    <source>
        <dbReference type="RuleBase" id="RU000510"/>
    </source>
</evidence>
<dbReference type="GO" id="GO:0005737">
    <property type="term" value="C:cytoplasm"/>
    <property type="evidence" value="ECO:0007669"/>
    <property type="project" value="UniProtKB-SubCell"/>
</dbReference>
<evidence type="ECO:0000256" key="1">
    <source>
        <dbReference type="ARBA" id="ARBA00004897"/>
    </source>
</evidence>
<dbReference type="EMBL" id="WSES01000006">
    <property type="protein sequence ID" value="MVW62314.1"/>
    <property type="molecule type" value="Genomic_DNA"/>
</dbReference>
<comment type="pathway">
    <text evidence="1 5">Nitrogen metabolism; urea degradation; CO(2) and NH(3) from urea (urease route): step 1/1.</text>
</comment>
<protein>
    <recommendedName>
        <fullName evidence="5 6">Urease subunit alpha</fullName>
        <ecNumber evidence="5 6">3.5.1.5</ecNumber>
    </recommendedName>
    <alternativeName>
        <fullName evidence="5">Urea amidohydrolase subunit alpha</fullName>
    </alternativeName>
</protein>
<dbReference type="UniPathway" id="UPA00258">
    <property type="reaction ID" value="UER00370"/>
</dbReference>
<reference evidence="14 15" key="1">
    <citation type="submission" date="2019-12" db="EMBL/GenBank/DDBJ databases">
        <authorList>
            <person name="Li C."/>
            <person name="Zhao J."/>
        </authorList>
    </citation>
    <scope>NUCLEOTIDE SEQUENCE [LARGE SCALE GENOMIC DNA]</scope>
    <source>
        <strain evidence="14 15">NEAU-DD11</strain>
    </source>
</reference>
<keyword evidence="4 5" id="KW-0378">Hydrolase</keyword>
<dbReference type="Pfam" id="PF01979">
    <property type="entry name" value="Amidohydro_1"/>
    <property type="match status" value="1"/>
</dbReference>
<dbReference type="RefSeq" id="WP_056131434.1">
    <property type="nucleotide sequence ID" value="NZ_WSES01000006.1"/>
</dbReference>
<dbReference type="PANTHER" id="PTHR43440">
    <property type="entry name" value="UREASE"/>
    <property type="match status" value="1"/>
</dbReference>
<name>A0A7X3K8T5_9BURK</name>
<dbReference type="InterPro" id="IPR011059">
    <property type="entry name" value="Metal-dep_hydrolase_composite"/>
</dbReference>
<comment type="catalytic activity">
    <reaction evidence="5 11">
        <text>urea + 2 H2O + H(+) = hydrogencarbonate + 2 NH4(+)</text>
        <dbReference type="Rhea" id="RHEA:20557"/>
        <dbReference type="ChEBI" id="CHEBI:15377"/>
        <dbReference type="ChEBI" id="CHEBI:15378"/>
        <dbReference type="ChEBI" id="CHEBI:16199"/>
        <dbReference type="ChEBI" id="CHEBI:17544"/>
        <dbReference type="ChEBI" id="CHEBI:28938"/>
        <dbReference type="EC" id="3.5.1.5"/>
    </reaction>
</comment>
<dbReference type="InterPro" id="IPR050112">
    <property type="entry name" value="Urease_alpha_subunit"/>
</dbReference>
<keyword evidence="15" id="KW-1185">Reference proteome</keyword>
<keyword evidence="5 10" id="KW-0963">Cytoplasm</keyword>
<comment type="similarity">
    <text evidence="5 12">Belongs to the metallo-dependent hydrolases superfamily. Urease alpha subunit family.</text>
</comment>
<gene>
    <name evidence="5 14" type="primary">ureC</name>
    <name evidence="14" type="ORF">GPY61_20470</name>
</gene>
<feature type="binding site" evidence="5 8">
    <location>
        <position position="134"/>
    </location>
    <ligand>
        <name>Ni(2+)</name>
        <dbReference type="ChEBI" id="CHEBI:49786"/>
        <label>1</label>
    </ligand>
</feature>
<dbReference type="InterPro" id="IPR032466">
    <property type="entry name" value="Metal_Hydrolase"/>
</dbReference>
<dbReference type="Gene3D" id="3.20.20.140">
    <property type="entry name" value="Metal-dependent hydrolases"/>
    <property type="match status" value="1"/>
</dbReference>
<keyword evidence="2 5" id="KW-0533">Nickel</keyword>
<dbReference type="PROSITE" id="PS51368">
    <property type="entry name" value="UREASE_3"/>
    <property type="match status" value="1"/>
</dbReference>
<feature type="binding site" description="via carbamate group" evidence="5 8">
    <location>
        <position position="217"/>
    </location>
    <ligand>
        <name>Ni(2+)</name>
        <dbReference type="ChEBI" id="CHEBI:49786"/>
        <label>2</label>
    </ligand>
</feature>
<feature type="domain" description="Urease" evidence="13">
    <location>
        <begin position="129"/>
        <end position="566"/>
    </location>
</feature>
<dbReference type="Pfam" id="PF00449">
    <property type="entry name" value="Urease_alpha"/>
    <property type="match status" value="1"/>
</dbReference>
<dbReference type="GO" id="GO:0043419">
    <property type="term" value="P:urea catabolic process"/>
    <property type="evidence" value="ECO:0007669"/>
    <property type="project" value="UniProtKB-UniRule"/>
</dbReference>
<feature type="binding site" evidence="5 8">
    <location>
        <position position="272"/>
    </location>
    <ligand>
        <name>Ni(2+)</name>
        <dbReference type="ChEBI" id="CHEBI:49786"/>
        <label>2</label>
    </ligand>
</feature>
<dbReference type="SUPFAM" id="SSF51338">
    <property type="entry name" value="Composite domain of metallo-dependent hydrolases"/>
    <property type="match status" value="2"/>
</dbReference>
<comment type="PTM">
    <text evidence="5">Carboxylation allows a single lysine to coordinate two nickel ions.</text>
</comment>
<dbReference type="InterPro" id="IPR017951">
    <property type="entry name" value="Urease_asu_c"/>
</dbReference>
<dbReference type="PROSITE" id="PS00145">
    <property type="entry name" value="UREASE_2"/>
    <property type="match status" value="1"/>
</dbReference>
<evidence type="ECO:0000256" key="4">
    <source>
        <dbReference type="ARBA" id="ARBA00022801"/>
    </source>
</evidence>
<dbReference type="NCBIfam" id="NF009686">
    <property type="entry name" value="PRK13207.1"/>
    <property type="match status" value="1"/>
</dbReference>
<feature type="active site" description="Proton donor" evidence="5 9">
    <location>
        <position position="320"/>
    </location>
</feature>
<dbReference type="NCBIfam" id="TIGR01792">
    <property type="entry name" value="urease_alph"/>
    <property type="match status" value="1"/>
</dbReference>
<dbReference type="HAMAP" id="MF_01953">
    <property type="entry name" value="Urease_alpha"/>
    <property type="match status" value="1"/>
</dbReference>
<dbReference type="PRINTS" id="PR01752">
    <property type="entry name" value="UREASE"/>
</dbReference>
<dbReference type="SUPFAM" id="SSF51556">
    <property type="entry name" value="Metallo-dependent hydrolases"/>
    <property type="match status" value="1"/>
</dbReference>
<evidence type="ECO:0000313" key="15">
    <source>
        <dbReference type="Proteomes" id="UP000443353"/>
    </source>
</evidence>
<organism evidence="14 15">
    <name type="scientific">Massilia cellulosiltytica</name>
    <dbReference type="NCBI Taxonomy" id="2683234"/>
    <lineage>
        <taxon>Bacteria</taxon>
        <taxon>Pseudomonadati</taxon>
        <taxon>Pseudomonadota</taxon>
        <taxon>Betaproteobacteria</taxon>
        <taxon>Burkholderiales</taxon>
        <taxon>Oxalobacteraceae</taxon>
        <taxon>Telluria group</taxon>
        <taxon>Massilia</taxon>
    </lineage>
</organism>
<dbReference type="InterPro" id="IPR006680">
    <property type="entry name" value="Amidohydro-rel"/>
</dbReference>
<evidence type="ECO:0000256" key="12">
    <source>
        <dbReference type="RuleBase" id="RU004158"/>
    </source>
</evidence>
<feature type="binding site" evidence="5 8">
    <location>
        <position position="246"/>
    </location>
    <ligand>
        <name>Ni(2+)</name>
        <dbReference type="ChEBI" id="CHEBI:49786"/>
        <label>2</label>
    </ligand>
</feature>
<dbReference type="GO" id="GO:0009039">
    <property type="term" value="F:urease activity"/>
    <property type="evidence" value="ECO:0007669"/>
    <property type="project" value="UniProtKB-UniRule"/>
</dbReference>
<feature type="binding site" evidence="5 8">
    <location>
        <position position="360"/>
    </location>
    <ligand>
        <name>Ni(2+)</name>
        <dbReference type="ChEBI" id="CHEBI:49786"/>
        <label>1</label>
    </ligand>
</feature>
<dbReference type="PANTHER" id="PTHR43440:SF1">
    <property type="entry name" value="UREASE"/>
    <property type="match status" value="1"/>
</dbReference>
<proteinExistence type="inferred from homology"/>
<evidence type="ECO:0000256" key="9">
    <source>
        <dbReference type="PIRSR" id="PIRSR611612-52"/>
    </source>
</evidence>
<comment type="subcellular location">
    <subcellularLocation>
        <location evidence="5 10">Cytoplasm</location>
    </subcellularLocation>
</comment>
<dbReference type="InterPro" id="IPR011612">
    <property type="entry name" value="Urease_alpha_N_dom"/>
</dbReference>
<keyword evidence="3 5" id="KW-0479">Metal-binding</keyword>
<dbReference type="Proteomes" id="UP000443353">
    <property type="component" value="Unassembled WGS sequence"/>
</dbReference>
<comment type="cofactor">
    <cofactor evidence="5 8 11">
        <name>Ni cation</name>
        <dbReference type="ChEBI" id="CHEBI:25516"/>
    </cofactor>
    <text evidence="5 8 11">Binds 2 nickel ions per subunit.</text>
</comment>
<dbReference type="GO" id="GO:0016151">
    <property type="term" value="F:nickel cation binding"/>
    <property type="evidence" value="ECO:0007669"/>
    <property type="project" value="UniProtKB-UniRule"/>
</dbReference>
<dbReference type="AlphaFoldDB" id="A0A7X3K8T5"/>
<feature type="modified residue" description="N6-carboxylysine" evidence="5 7">
    <location>
        <position position="217"/>
    </location>
</feature>
<feature type="binding site" evidence="5 8">
    <location>
        <position position="136"/>
    </location>
    <ligand>
        <name>Ni(2+)</name>
        <dbReference type="ChEBI" id="CHEBI:49786"/>
        <label>1</label>
    </ligand>
</feature>
<evidence type="ECO:0000256" key="8">
    <source>
        <dbReference type="PIRSR" id="PIRSR611612-51"/>
    </source>
</evidence>
<dbReference type="InterPro" id="IPR017950">
    <property type="entry name" value="Urease_AS"/>
</dbReference>
<dbReference type="NCBIfam" id="NF009685">
    <property type="entry name" value="PRK13206.1"/>
    <property type="match status" value="1"/>
</dbReference>
<comment type="subunit">
    <text evidence="5">Heterotrimer of UreA (gamma), UreB (beta) and UreC (alpha) subunits. Three heterotrimers associate to form the active enzyme.</text>
</comment>
<comment type="caution">
    <text evidence="14">The sequence shown here is derived from an EMBL/GenBank/DDBJ whole genome shotgun (WGS) entry which is preliminary data.</text>
</comment>
<dbReference type="InterPro" id="IPR005848">
    <property type="entry name" value="Urease_asu"/>
</dbReference>
<dbReference type="Gene3D" id="2.30.40.10">
    <property type="entry name" value="Urease, subunit C, domain 1"/>
    <property type="match status" value="1"/>
</dbReference>
<evidence type="ECO:0000256" key="6">
    <source>
        <dbReference type="NCBIfam" id="TIGR01792"/>
    </source>
</evidence>
<evidence type="ECO:0000313" key="14">
    <source>
        <dbReference type="EMBL" id="MVW62314.1"/>
    </source>
</evidence>